<evidence type="ECO:0000313" key="3">
    <source>
        <dbReference type="Proteomes" id="UP000305874"/>
    </source>
</evidence>
<organism evidence="2 3">
    <name type="scientific">Pseudoalteromonas ruthenica</name>
    <dbReference type="NCBI Taxonomy" id="151081"/>
    <lineage>
        <taxon>Bacteria</taxon>
        <taxon>Pseudomonadati</taxon>
        <taxon>Pseudomonadota</taxon>
        <taxon>Gammaproteobacteria</taxon>
        <taxon>Alteromonadales</taxon>
        <taxon>Pseudoalteromonadaceae</taxon>
        <taxon>Pseudoalteromonas</taxon>
    </lineage>
</organism>
<protein>
    <submittedName>
        <fullName evidence="2">Uncharacterized protein</fullName>
    </submittedName>
</protein>
<evidence type="ECO:0000256" key="1">
    <source>
        <dbReference type="SAM" id="Phobius"/>
    </source>
</evidence>
<keyword evidence="1" id="KW-1133">Transmembrane helix</keyword>
<dbReference type="EMBL" id="PNCG01000011">
    <property type="protein sequence ID" value="TMP86764.1"/>
    <property type="molecule type" value="Genomic_DNA"/>
</dbReference>
<reference evidence="2 3" key="1">
    <citation type="submission" date="2017-12" db="EMBL/GenBank/DDBJ databases">
        <authorList>
            <person name="Paulsen S."/>
            <person name="Gram L.K."/>
        </authorList>
    </citation>
    <scope>NUCLEOTIDE SEQUENCE [LARGE SCALE GENOMIC DNA]</scope>
    <source>
        <strain evidence="2 3">S2897</strain>
    </source>
</reference>
<dbReference type="AlphaFoldDB" id="A0A5S3Z3B5"/>
<sequence>MKNSRIKIGIVPTELGGMDIRALTYLILFQNTIQTSFEFQFMPFDSEHRLFKLLNSKTPVGRSEVTAEADKFIENYDEWLRSKAAGYRITPSYPDGIIFLSICRFSDNYFATGGNGWDIIALGNWERIMAPPSIVEFFLTLVLRASIDVACGQNFPARHQSLKGCVFDFSATISNARYSVLTGYLCQTCCKKISSERSEQVAEDAKMLFSKQWLGEAMQPTTVSNIVKKLGYDLFHTSGIKPTLGERLLATAEKEAVANIIKLIGTIFLAGLLLWLGLKQ</sequence>
<accession>A0A5S3Z3B5</accession>
<name>A0A5S3Z3B5_9GAMM</name>
<dbReference type="Proteomes" id="UP000305874">
    <property type="component" value="Unassembled WGS sequence"/>
</dbReference>
<proteinExistence type="predicted"/>
<gene>
    <name evidence="2" type="ORF">CWC05_12165</name>
</gene>
<keyword evidence="1" id="KW-0812">Transmembrane</keyword>
<evidence type="ECO:0000313" key="2">
    <source>
        <dbReference type="EMBL" id="TMP86764.1"/>
    </source>
</evidence>
<keyword evidence="1" id="KW-0472">Membrane</keyword>
<reference evidence="3" key="2">
    <citation type="submission" date="2019-06" db="EMBL/GenBank/DDBJ databases">
        <title>Co-occurence of chitin degradation, pigmentation and bioactivity in marine Pseudoalteromonas.</title>
        <authorList>
            <person name="Sonnenschein E.C."/>
            <person name="Bech P.K."/>
        </authorList>
    </citation>
    <scope>NUCLEOTIDE SEQUENCE [LARGE SCALE GENOMIC DNA]</scope>
    <source>
        <strain evidence="3">S2897</strain>
    </source>
</reference>
<dbReference type="RefSeq" id="WP_138548380.1">
    <property type="nucleotide sequence ID" value="NZ_PNCG01000011.1"/>
</dbReference>
<comment type="caution">
    <text evidence="2">The sequence shown here is derived from an EMBL/GenBank/DDBJ whole genome shotgun (WGS) entry which is preliminary data.</text>
</comment>
<feature type="transmembrane region" description="Helical" evidence="1">
    <location>
        <begin position="256"/>
        <end position="278"/>
    </location>
</feature>